<proteinExistence type="predicted"/>
<evidence type="ECO:0000313" key="2">
    <source>
        <dbReference type="Proteomes" id="UP000829398"/>
    </source>
</evidence>
<sequence length="572" mass="64526">MEVERRPQRATRDRDRAVCGDEYKKTVKERVQVQEHGEGGEDVFHALVECKAARRIWKLIDLDEEVKQLARQDMLSVIQDVALKRRKKDLEIFVAVCWAICFQSAQQADCFPLILESDSKEVVKLALTAYAVLVFCFSFHAILIPEILGVRASEVVGNETDRLALLEFKSKITHDPLGVVALLVLIVVQNLDKLGNIERNKIRCFAIAPTKCMSLNLAVRYEWIVNGCERKGKTEEKEKAMNSEETNKADMEFLDEDTRPRFLFQSRPQPSSSSLDGSNHNNNIHQKPTKLSVFITLTISSFLIFVAFFFFQSSEPFQSLLLWLSLSLFIGPFAPCHLTGGHTRVGHGPIVETPPIPDPNIEKKLQKPQKNRSLANKSPDFIPGSVPIVENSNGSIGNESKGEKVEVLQRKSEEEKEWNEEDIEILKKQMVKNPVGKPKRWEVIAEAFNGRHRVESVIKKAKELGEKKIDDSDSYNQFLKNRKAIDMRVVQENCEDSKKESQENVVVGGGGGVWNAGEDIALLNALKAFPKDVPLRWEKIAAAVPGRSKAACMKRFSDLKRDFRSSKAGDEA</sequence>
<reference evidence="2" key="1">
    <citation type="journal article" date="2023" name="Hortic. Res.">
        <title>A chromosome-level phased genome enabling allele-level studies in sweet orange: a case study on citrus Huanglongbing tolerance.</title>
        <authorList>
            <person name="Wu B."/>
            <person name="Yu Q."/>
            <person name="Deng Z."/>
            <person name="Duan Y."/>
            <person name="Luo F."/>
            <person name="Gmitter F. Jr."/>
        </authorList>
    </citation>
    <scope>NUCLEOTIDE SEQUENCE [LARGE SCALE GENOMIC DNA]</scope>
    <source>
        <strain evidence="2">cv. Valencia</strain>
    </source>
</reference>
<dbReference type="EMBL" id="CM039173">
    <property type="protein sequence ID" value="KAH9769857.1"/>
    <property type="molecule type" value="Genomic_DNA"/>
</dbReference>
<organism evidence="1 2">
    <name type="scientific">Citrus sinensis</name>
    <name type="common">Sweet orange</name>
    <name type="synonym">Citrus aurantium var. sinensis</name>
    <dbReference type="NCBI Taxonomy" id="2711"/>
    <lineage>
        <taxon>Eukaryota</taxon>
        <taxon>Viridiplantae</taxon>
        <taxon>Streptophyta</taxon>
        <taxon>Embryophyta</taxon>
        <taxon>Tracheophyta</taxon>
        <taxon>Spermatophyta</taxon>
        <taxon>Magnoliopsida</taxon>
        <taxon>eudicotyledons</taxon>
        <taxon>Gunneridae</taxon>
        <taxon>Pentapetalae</taxon>
        <taxon>rosids</taxon>
        <taxon>malvids</taxon>
        <taxon>Sapindales</taxon>
        <taxon>Rutaceae</taxon>
        <taxon>Aurantioideae</taxon>
        <taxon>Citrus</taxon>
    </lineage>
</organism>
<dbReference type="Proteomes" id="UP000829398">
    <property type="component" value="Chromosome 4"/>
</dbReference>
<name>A0ACB8L8W3_CITSI</name>
<protein>
    <submittedName>
        <fullName evidence="1">Transcription factor MAMYB</fullName>
    </submittedName>
</protein>
<gene>
    <name evidence="1" type="ORF">KPL71_012165</name>
</gene>
<evidence type="ECO:0000313" key="1">
    <source>
        <dbReference type="EMBL" id="KAH9769857.1"/>
    </source>
</evidence>
<comment type="caution">
    <text evidence="1">The sequence shown here is derived from an EMBL/GenBank/DDBJ whole genome shotgun (WGS) entry which is preliminary data.</text>
</comment>
<keyword evidence="2" id="KW-1185">Reference proteome</keyword>
<accession>A0ACB8L8W3</accession>